<dbReference type="RefSeq" id="WP_143942225.1">
    <property type="nucleotide sequence ID" value="NZ_VKLS01000088.1"/>
</dbReference>
<keyword evidence="1" id="KW-0812">Transmembrane</keyword>
<name>A0A553ZM41_9ACTN</name>
<keyword evidence="1" id="KW-1133">Transmembrane helix</keyword>
<proteinExistence type="predicted"/>
<feature type="transmembrane region" description="Helical" evidence="1">
    <location>
        <begin position="48"/>
        <end position="67"/>
    </location>
</feature>
<dbReference type="EMBL" id="VKLS01000088">
    <property type="protein sequence ID" value="TSB42366.1"/>
    <property type="molecule type" value="Genomic_DNA"/>
</dbReference>
<feature type="transmembrane region" description="Helical" evidence="1">
    <location>
        <begin position="105"/>
        <end position="124"/>
    </location>
</feature>
<evidence type="ECO:0000313" key="2">
    <source>
        <dbReference type="EMBL" id="TSB42366.1"/>
    </source>
</evidence>
<accession>A0A553ZM41</accession>
<gene>
    <name evidence="2" type="ORF">FNZ23_10280</name>
</gene>
<keyword evidence="1" id="KW-0472">Membrane</keyword>
<comment type="caution">
    <text evidence="2">The sequence shown here is derived from an EMBL/GenBank/DDBJ whole genome shotgun (WGS) entry which is preliminary data.</text>
</comment>
<organism evidence="2 3">
    <name type="scientific">Streptomyces benahoarensis</name>
    <dbReference type="NCBI Taxonomy" id="2595054"/>
    <lineage>
        <taxon>Bacteria</taxon>
        <taxon>Bacillati</taxon>
        <taxon>Actinomycetota</taxon>
        <taxon>Actinomycetes</taxon>
        <taxon>Kitasatosporales</taxon>
        <taxon>Streptomycetaceae</taxon>
        <taxon>Streptomyces</taxon>
    </lineage>
</organism>
<protein>
    <submittedName>
        <fullName evidence="2">Uncharacterized protein</fullName>
    </submittedName>
</protein>
<evidence type="ECO:0000256" key="1">
    <source>
        <dbReference type="SAM" id="Phobius"/>
    </source>
</evidence>
<dbReference type="OrthoDB" id="74134at2"/>
<sequence>MRAALLLSALAQGVPGAWAMFLPHSFFRNFPLPGHRWVAVFAPYNEHLVRDFGSLVVALAAVLLCAARTPQPPLVRAAALAQLAFSVPHLLFHLHHLAMFSPADVVAQLITLVLPVVVALYLLWASARDGGDHGTAVRTPAPYQ</sequence>
<reference evidence="2 3" key="1">
    <citation type="submission" date="2019-07" db="EMBL/GenBank/DDBJ databases">
        <title>Draft genome for Streptomyces benahoarensis MZ03-48.</title>
        <authorList>
            <person name="Gonzalez-Pimentel J.L."/>
        </authorList>
    </citation>
    <scope>NUCLEOTIDE SEQUENCE [LARGE SCALE GENOMIC DNA]</scope>
    <source>
        <strain evidence="2 3">MZ03-48</strain>
    </source>
</reference>
<evidence type="ECO:0000313" key="3">
    <source>
        <dbReference type="Proteomes" id="UP000320888"/>
    </source>
</evidence>
<feature type="transmembrane region" description="Helical" evidence="1">
    <location>
        <begin position="74"/>
        <end position="93"/>
    </location>
</feature>
<keyword evidence="3" id="KW-1185">Reference proteome</keyword>
<dbReference type="AlphaFoldDB" id="A0A553ZM41"/>
<dbReference type="Proteomes" id="UP000320888">
    <property type="component" value="Unassembled WGS sequence"/>
</dbReference>